<name>A0ABW5HK04_9PSEU</name>
<dbReference type="RefSeq" id="WP_378312303.1">
    <property type="nucleotide sequence ID" value="NZ_JBHUKS010000033.1"/>
</dbReference>
<evidence type="ECO:0000256" key="1">
    <source>
        <dbReference type="SAM" id="SignalP"/>
    </source>
</evidence>
<gene>
    <name evidence="2" type="ORF">ACFSVL_40065</name>
</gene>
<reference evidence="3" key="1">
    <citation type="journal article" date="2019" name="Int. J. Syst. Evol. Microbiol.">
        <title>The Global Catalogue of Microorganisms (GCM) 10K type strain sequencing project: providing services to taxonomists for standard genome sequencing and annotation.</title>
        <authorList>
            <consortium name="The Broad Institute Genomics Platform"/>
            <consortium name="The Broad Institute Genome Sequencing Center for Infectious Disease"/>
            <person name="Wu L."/>
            <person name="Ma J."/>
        </authorList>
    </citation>
    <scope>NUCLEOTIDE SEQUENCE [LARGE SCALE GENOMIC DNA]</scope>
    <source>
        <strain evidence="3">CGMCC 4.7641</strain>
    </source>
</reference>
<organism evidence="2 3">
    <name type="scientific">Amycolatopsis silviterrae</name>
    <dbReference type="NCBI Taxonomy" id="1656914"/>
    <lineage>
        <taxon>Bacteria</taxon>
        <taxon>Bacillati</taxon>
        <taxon>Actinomycetota</taxon>
        <taxon>Actinomycetes</taxon>
        <taxon>Pseudonocardiales</taxon>
        <taxon>Pseudonocardiaceae</taxon>
        <taxon>Amycolatopsis</taxon>
    </lineage>
</organism>
<accession>A0ABW5HK04</accession>
<protein>
    <recommendedName>
        <fullName evidence="4">Peptidase inhibitor family I36 protein</fullName>
    </recommendedName>
</protein>
<evidence type="ECO:0008006" key="4">
    <source>
        <dbReference type="Google" id="ProtNLM"/>
    </source>
</evidence>
<keyword evidence="1" id="KW-0732">Signal</keyword>
<feature type="signal peptide" evidence="1">
    <location>
        <begin position="1"/>
        <end position="26"/>
    </location>
</feature>
<keyword evidence="3" id="KW-1185">Reference proteome</keyword>
<evidence type="ECO:0000313" key="2">
    <source>
        <dbReference type="EMBL" id="MFD2473653.1"/>
    </source>
</evidence>
<evidence type="ECO:0000313" key="3">
    <source>
        <dbReference type="Proteomes" id="UP001597483"/>
    </source>
</evidence>
<dbReference type="Proteomes" id="UP001597483">
    <property type="component" value="Unassembled WGS sequence"/>
</dbReference>
<sequence>MNTLRKVTVGATAAIALAALPAIAQATEPHRAPEAQPMDECKVKPWFCGFIRNLPSSNQALRVTTDWPRRNNPSTWVSVPRGKNSREVGVLDADGYWVARGCTAYQGIFTYKGPQWVQVHDLPSAEWQVKYRC</sequence>
<comment type="caution">
    <text evidence="2">The sequence shown here is derived from an EMBL/GenBank/DDBJ whole genome shotgun (WGS) entry which is preliminary data.</text>
</comment>
<feature type="chain" id="PRO_5047030719" description="Peptidase inhibitor family I36 protein" evidence="1">
    <location>
        <begin position="27"/>
        <end position="133"/>
    </location>
</feature>
<proteinExistence type="predicted"/>
<dbReference type="EMBL" id="JBHUKS010000033">
    <property type="protein sequence ID" value="MFD2473653.1"/>
    <property type="molecule type" value="Genomic_DNA"/>
</dbReference>